<evidence type="ECO:0000313" key="3">
    <source>
        <dbReference type="Proteomes" id="UP000285517"/>
    </source>
</evidence>
<dbReference type="EMBL" id="CP034951">
    <property type="protein sequence ID" value="QAA80793.1"/>
    <property type="molecule type" value="Genomic_DNA"/>
</dbReference>
<dbReference type="KEGG" id="aev:EI546_03180"/>
<accession>A0A410G0K1</accession>
<proteinExistence type="predicted"/>
<feature type="signal peptide" evidence="1">
    <location>
        <begin position="1"/>
        <end position="19"/>
    </location>
</feature>
<keyword evidence="1" id="KW-0732">Signal</keyword>
<dbReference type="Pfam" id="PF11138">
    <property type="entry name" value="DUF2911"/>
    <property type="match status" value="1"/>
</dbReference>
<dbReference type="InterPro" id="IPR021314">
    <property type="entry name" value="DUF2911"/>
</dbReference>
<protein>
    <submittedName>
        <fullName evidence="2">DUF2911 domain-containing protein</fullName>
    </submittedName>
</protein>
<name>A0A410G0K1_9FLAO</name>
<keyword evidence="3" id="KW-1185">Reference proteome</keyword>
<evidence type="ECO:0000256" key="1">
    <source>
        <dbReference type="SAM" id="SignalP"/>
    </source>
</evidence>
<dbReference type="AlphaFoldDB" id="A0A410G0K1"/>
<dbReference type="OrthoDB" id="187854at2"/>
<feature type="chain" id="PRO_5019436078" evidence="1">
    <location>
        <begin position="20"/>
        <end position="281"/>
    </location>
</feature>
<reference evidence="2 3" key="1">
    <citation type="submission" date="2019-01" db="EMBL/GenBank/DDBJ databases">
        <title>Complete genome sequencing of Aequorivita sp. H23M31.</title>
        <authorList>
            <person name="Bae J.-W."/>
        </authorList>
    </citation>
    <scope>NUCLEOTIDE SEQUENCE [LARGE SCALE GENOMIC DNA]</scope>
    <source>
        <strain evidence="2 3">H23M31</strain>
    </source>
</reference>
<sequence length="281" mass="31156">MKRIIMFFSALSLTFGLQAQIQTPQASPSQKIEQKVGLTDVSLEYSRPSMKGRSIYGNLVPFDKIWRTGANANTKVTFSDDVEIGNTAVKAGTYAIFTKPGASNWDVYFYTDTNNWGAPEKWDDSKVAAKVNVPTALITVPVETFTITIDDLKNDSATLGIHWDKTYVGVPIKFNTDKIVSASINRAMNGPTAGDYYAAAVYYFEADKDMKQSKEWIDKAMEMTKEPAFYQLRQKSLIYAKAGDKKGAIAAAKESLKLAKEKGNDDYVALNTKSLKEWGAM</sequence>
<organism evidence="2 3">
    <name type="scientific">Aequorivita ciconiae</name>
    <dbReference type="NCBI Taxonomy" id="2494375"/>
    <lineage>
        <taxon>Bacteria</taxon>
        <taxon>Pseudomonadati</taxon>
        <taxon>Bacteroidota</taxon>
        <taxon>Flavobacteriia</taxon>
        <taxon>Flavobacteriales</taxon>
        <taxon>Flavobacteriaceae</taxon>
        <taxon>Aequorivita</taxon>
    </lineage>
</organism>
<evidence type="ECO:0000313" key="2">
    <source>
        <dbReference type="EMBL" id="QAA80793.1"/>
    </source>
</evidence>
<gene>
    <name evidence="2" type="ORF">EI546_03180</name>
</gene>
<dbReference type="RefSeq" id="WP_128249188.1">
    <property type="nucleotide sequence ID" value="NZ_CP034951.1"/>
</dbReference>
<dbReference type="Proteomes" id="UP000285517">
    <property type="component" value="Chromosome"/>
</dbReference>